<feature type="binding site" evidence="13">
    <location>
        <position position="151"/>
    </location>
    <ligand>
        <name>substrate</name>
    </ligand>
</feature>
<dbReference type="SUPFAM" id="SSF54675">
    <property type="entry name" value="Nicotinate/Quinolinate PRTase N-terminal domain-like"/>
    <property type="match status" value="1"/>
</dbReference>
<dbReference type="GO" id="GO:0004514">
    <property type="term" value="F:nicotinate-nucleotide diphosphorylase (carboxylating) activity"/>
    <property type="evidence" value="ECO:0007669"/>
    <property type="project" value="UniProtKB-EC"/>
</dbReference>
<dbReference type="PANTHER" id="PTHR32179:SF3">
    <property type="entry name" value="NICOTINATE-NUCLEOTIDE PYROPHOSPHORYLASE [CARBOXYLATING]"/>
    <property type="match status" value="1"/>
</dbReference>
<dbReference type="Pfam" id="PF01729">
    <property type="entry name" value="QRPTase_C"/>
    <property type="match status" value="1"/>
</dbReference>
<name>A0A833L0T9_UNCSA</name>
<comment type="subunit">
    <text evidence="4">Hexamer formed by 3 homodimers.</text>
</comment>
<evidence type="ECO:0000256" key="1">
    <source>
        <dbReference type="ARBA" id="ARBA00003237"/>
    </source>
</evidence>
<keyword evidence="6" id="KW-0662">Pyridine nucleotide biosynthesis</keyword>
<feature type="binding site" evidence="13">
    <location>
        <position position="161"/>
    </location>
    <ligand>
        <name>substrate</name>
    </ligand>
</feature>
<comment type="pathway">
    <text evidence="2">Cofactor biosynthesis; NAD(+) biosynthesis; nicotinate D-ribonucleotide from quinolinate: step 1/1.</text>
</comment>
<feature type="domain" description="Quinolinate phosphoribosyl transferase N-terminal" evidence="15">
    <location>
        <begin position="19"/>
        <end position="104"/>
    </location>
</feature>
<dbReference type="InterPro" id="IPR013785">
    <property type="entry name" value="Aldolase_TIM"/>
</dbReference>
<comment type="similarity">
    <text evidence="3 12">Belongs to the NadC/ModD family.</text>
</comment>
<comment type="caution">
    <text evidence="16">The sequence shown here is derived from an EMBL/GenBank/DDBJ whole genome shotgun (WGS) entry which is preliminary data.</text>
</comment>
<feature type="binding site" evidence="13">
    <location>
        <begin position="236"/>
        <end position="238"/>
    </location>
    <ligand>
        <name>substrate</name>
    </ligand>
</feature>
<dbReference type="PIRSF" id="PIRSF006250">
    <property type="entry name" value="NadC_ModD"/>
    <property type="match status" value="1"/>
</dbReference>
<feature type="binding site" evidence="13">
    <location>
        <position position="94"/>
    </location>
    <ligand>
        <name>substrate</name>
    </ligand>
</feature>
<protein>
    <recommendedName>
        <fullName evidence="11">Probable nicotinate-nucleotide pyrophosphorylase [carboxylating]</fullName>
        <ecNumber evidence="5">2.4.2.19</ecNumber>
    </recommendedName>
    <alternativeName>
        <fullName evidence="9">Quinolinate phosphoribosyltransferase [decarboxylating]</fullName>
    </alternativeName>
</protein>
<evidence type="ECO:0000256" key="2">
    <source>
        <dbReference type="ARBA" id="ARBA00004893"/>
    </source>
</evidence>
<dbReference type="EC" id="2.4.2.19" evidence="5"/>
<dbReference type="AlphaFoldDB" id="A0A833L0T9"/>
<dbReference type="PANTHER" id="PTHR32179">
    <property type="entry name" value="NICOTINATE-NUCLEOTIDE PYROPHOSPHORYLASE [CARBOXYLATING]"/>
    <property type="match status" value="1"/>
</dbReference>
<dbReference type="EMBL" id="WPAF01000014">
    <property type="protein sequence ID" value="KAF0134023.1"/>
    <property type="molecule type" value="Genomic_DNA"/>
</dbReference>
<evidence type="ECO:0000256" key="12">
    <source>
        <dbReference type="PIRNR" id="PIRNR006250"/>
    </source>
</evidence>
<evidence type="ECO:0000256" key="3">
    <source>
        <dbReference type="ARBA" id="ARBA00009400"/>
    </source>
</evidence>
<evidence type="ECO:0000259" key="14">
    <source>
        <dbReference type="Pfam" id="PF01729"/>
    </source>
</evidence>
<dbReference type="Gene3D" id="3.90.1170.20">
    <property type="entry name" value="Quinolinate phosphoribosyl transferase, N-terminal domain"/>
    <property type="match status" value="1"/>
</dbReference>
<dbReference type="UniPathway" id="UPA00253">
    <property type="reaction ID" value="UER00331"/>
</dbReference>
<reference evidence="16 17" key="1">
    <citation type="submission" date="2019-12" db="EMBL/GenBank/DDBJ databases">
        <authorList>
            <person name="Wolfe R."/>
            <person name="Danczak R."/>
            <person name="Wilkins M."/>
        </authorList>
    </citation>
    <scope>NUCLEOTIDE SEQUENCE [LARGE SCALE GENOMIC DNA]</scope>
    <source>
        <strain evidence="16">X2_MaxBin.013</strain>
    </source>
</reference>
<organism evidence="16 17">
    <name type="scientific">Candidatus Saganbacteria bacterium</name>
    <dbReference type="NCBI Taxonomy" id="2575572"/>
    <lineage>
        <taxon>Bacteria</taxon>
        <taxon>Bacillati</taxon>
        <taxon>Saganbacteria</taxon>
    </lineage>
</organism>
<dbReference type="InterPro" id="IPR002638">
    <property type="entry name" value="Quinolinate_PRibosylTrfase_C"/>
</dbReference>
<evidence type="ECO:0000256" key="8">
    <source>
        <dbReference type="ARBA" id="ARBA00022679"/>
    </source>
</evidence>
<evidence type="ECO:0000256" key="7">
    <source>
        <dbReference type="ARBA" id="ARBA00022676"/>
    </source>
</evidence>
<feature type="binding site" evidence="13">
    <location>
        <position position="212"/>
    </location>
    <ligand>
        <name>substrate</name>
    </ligand>
</feature>
<evidence type="ECO:0000256" key="6">
    <source>
        <dbReference type="ARBA" id="ARBA00022642"/>
    </source>
</evidence>
<evidence type="ECO:0000256" key="5">
    <source>
        <dbReference type="ARBA" id="ARBA00011944"/>
    </source>
</evidence>
<comment type="catalytic activity">
    <reaction evidence="10">
        <text>nicotinate beta-D-ribonucleotide + CO2 + diphosphate = quinolinate + 5-phospho-alpha-D-ribose 1-diphosphate + 2 H(+)</text>
        <dbReference type="Rhea" id="RHEA:12733"/>
        <dbReference type="ChEBI" id="CHEBI:15378"/>
        <dbReference type="ChEBI" id="CHEBI:16526"/>
        <dbReference type="ChEBI" id="CHEBI:29959"/>
        <dbReference type="ChEBI" id="CHEBI:33019"/>
        <dbReference type="ChEBI" id="CHEBI:57502"/>
        <dbReference type="ChEBI" id="CHEBI:58017"/>
        <dbReference type="EC" id="2.4.2.19"/>
    </reaction>
</comment>
<evidence type="ECO:0000313" key="17">
    <source>
        <dbReference type="Proteomes" id="UP000488506"/>
    </source>
</evidence>
<dbReference type="GO" id="GO:0009435">
    <property type="term" value="P:NAD+ biosynthetic process"/>
    <property type="evidence" value="ECO:0007669"/>
    <property type="project" value="UniProtKB-UniPathway"/>
</dbReference>
<proteinExistence type="inferred from homology"/>
<dbReference type="Gene3D" id="3.20.20.70">
    <property type="entry name" value="Aldolase class I"/>
    <property type="match status" value="1"/>
</dbReference>
<keyword evidence="7 12" id="KW-0328">Glycosyltransferase</keyword>
<keyword evidence="8 12" id="KW-0808">Transferase</keyword>
<dbReference type="Proteomes" id="UP000488506">
    <property type="component" value="Unassembled WGS sequence"/>
</dbReference>
<dbReference type="FunFam" id="3.20.20.70:FF:000030">
    <property type="entry name" value="Nicotinate-nucleotide pyrophosphorylase, carboxylating"/>
    <property type="match status" value="1"/>
</dbReference>
<dbReference type="FunFam" id="3.90.1170.20:FF:000001">
    <property type="entry name" value="Nicotinate-nucleotide diphosphorylase (Carboxylating)"/>
    <property type="match status" value="1"/>
</dbReference>
<dbReference type="Pfam" id="PF02749">
    <property type="entry name" value="QRPTase_N"/>
    <property type="match status" value="1"/>
</dbReference>
<sequence length="274" mass="29901">MIDKNIIKTALKEDIGSGDITTNAIIPASQKVEAIIRAKEDGEIAGLLIAKEVFYQIDKRIKFSPKVKDGDQVKNGTIIAIVSGPARGILAGERVALNFLQHLSGIATFTRKINDKISKYHVEILDTRKTIPGMRRLEKLAVKLGGGINHRMGLYDAILIKDNHIKIIGGIEKAITAVKKKYRKREPIEVEAKTINEVKQSIQLGADRILLDNMSNQLLKCAVKLCKEAGVKTEASGGANIYNIVSIAKTGIDYISVGALTHSAKVLDISLKIE</sequence>
<dbReference type="InterPro" id="IPR027277">
    <property type="entry name" value="NadC/ModD"/>
</dbReference>
<evidence type="ECO:0000256" key="4">
    <source>
        <dbReference type="ARBA" id="ARBA00011218"/>
    </source>
</evidence>
<feature type="binding site" evidence="13">
    <location>
        <begin position="257"/>
        <end position="259"/>
    </location>
    <ligand>
        <name>substrate</name>
    </ligand>
</feature>
<dbReference type="InterPro" id="IPR036068">
    <property type="entry name" value="Nicotinate_pribotase-like_C"/>
</dbReference>
<evidence type="ECO:0000256" key="9">
    <source>
        <dbReference type="ARBA" id="ARBA00033102"/>
    </source>
</evidence>
<gene>
    <name evidence="16" type="ORF">FD145_965</name>
</gene>
<evidence type="ECO:0000256" key="11">
    <source>
        <dbReference type="ARBA" id="ARBA00069173"/>
    </source>
</evidence>
<dbReference type="InterPro" id="IPR004393">
    <property type="entry name" value="NadC"/>
</dbReference>
<feature type="domain" description="Quinolinate phosphoribosyl transferase C-terminal" evidence="14">
    <location>
        <begin position="106"/>
        <end position="272"/>
    </location>
</feature>
<evidence type="ECO:0000256" key="10">
    <source>
        <dbReference type="ARBA" id="ARBA00047445"/>
    </source>
</evidence>
<accession>A0A833L0T9</accession>
<evidence type="ECO:0000256" key="13">
    <source>
        <dbReference type="PIRSR" id="PIRSR006250-1"/>
    </source>
</evidence>
<dbReference type="SUPFAM" id="SSF51690">
    <property type="entry name" value="Nicotinate/Quinolinate PRTase C-terminal domain-like"/>
    <property type="match status" value="1"/>
</dbReference>
<feature type="binding site" evidence="13">
    <location>
        <begin position="127"/>
        <end position="129"/>
    </location>
    <ligand>
        <name>substrate</name>
    </ligand>
</feature>
<evidence type="ECO:0000259" key="15">
    <source>
        <dbReference type="Pfam" id="PF02749"/>
    </source>
</evidence>
<feature type="binding site" evidence="13">
    <location>
        <position position="191"/>
    </location>
    <ligand>
        <name>substrate</name>
    </ligand>
</feature>
<dbReference type="GO" id="GO:0005737">
    <property type="term" value="C:cytoplasm"/>
    <property type="evidence" value="ECO:0007669"/>
    <property type="project" value="TreeGrafter"/>
</dbReference>
<dbReference type="CDD" id="cd01572">
    <property type="entry name" value="QPRTase"/>
    <property type="match status" value="1"/>
</dbReference>
<dbReference type="NCBIfam" id="TIGR00078">
    <property type="entry name" value="nadC"/>
    <property type="match status" value="1"/>
</dbReference>
<dbReference type="InterPro" id="IPR022412">
    <property type="entry name" value="Quinolinate_PRibosylTrfase_N"/>
</dbReference>
<comment type="function">
    <text evidence="1">Involved in the catabolism of quinolinic acid (QA).</text>
</comment>
<dbReference type="InterPro" id="IPR037128">
    <property type="entry name" value="Quinolinate_PRibosylTase_N_sf"/>
</dbReference>
<dbReference type="GO" id="GO:0034213">
    <property type="term" value="P:quinolinate catabolic process"/>
    <property type="evidence" value="ECO:0007669"/>
    <property type="project" value="TreeGrafter"/>
</dbReference>
<evidence type="ECO:0000313" key="16">
    <source>
        <dbReference type="EMBL" id="KAF0134023.1"/>
    </source>
</evidence>